<keyword evidence="2" id="KW-1185">Reference proteome</keyword>
<evidence type="ECO:0000313" key="2">
    <source>
        <dbReference type="Proteomes" id="UP001152795"/>
    </source>
</evidence>
<evidence type="ECO:0000313" key="1">
    <source>
        <dbReference type="EMBL" id="CAB4017164.1"/>
    </source>
</evidence>
<dbReference type="PANTHER" id="PTHR33050:SF7">
    <property type="entry name" value="RIBONUCLEASE H"/>
    <property type="match status" value="1"/>
</dbReference>
<protein>
    <submittedName>
        <fullName evidence="1">Uncharacterized protein</fullName>
    </submittedName>
</protein>
<dbReference type="OrthoDB" id="2371919at2759"/>
<reference evidence="1" key="1">
    <citation type="submission" date="2020-04" db="EMBL/GenBank/DDBJ databases">
        <authorList>
            <person name="Alioto T."/>
            <person name="Alioto T."/>
            <person name="Gomez Garrido J."/>
        </authorList>
    </citation>
    <scope>NUCLEOTIDE SEQUENCE</scope>
    <source>
        <strain evidence="1">A484AB</strain>
    </source>
</reference>
<gene>
    <name evidence="1" type="ORF">PACLA_8A051707</name>
</gene>
<dbReference type="InterPro" id="IPR052055">
    <property type="entry name" value="Hepadnavirus_pol/RT"/>
</dbReference>
<feature type="non-terminal residue" evidence="1">
    <location>
        <position position="269"/>
    </location>
</feature>
<proteinExistence type="predicted"/>
<dbReference type="Proteomes" id="UP001152795">
    <property type="component" value="Unassembled WGS sequence"/>
</dbReference>
<accession>A0A7D9J046</accession>
<dbReference type="EMBL" id="CACRXK020009426">
    <property type="protein sequence ID" value="CAB4017164.1"/>
    <property type="molecule type" value="Genomic_DNA"/>
</dbReference>
<dbReference type="PANTHER" id="PTHR33050">
    <property type="entry name" value="REVERSE TRANSCRIPTASE DOMAIN-CONTAINING PROTEIN"/>
    <property type="match status" value="1"/>
</dbReference>
<name>A0A7D9J046_PARCT</name>
<organism evidence="1 2">
    <name type="scientific">Paramuricea clavata</name>
    <name type="common">Red gorgonian</name>
    <name type="synonym">Violescent sea-whip</name>
    <dbReference type="NCBI Taxonomy" id="317549"/>
    <lineage>
        <taxon>Eukaryota</taxon>
        <taxon>Metazoa</taxon>
        <taxon>Cnidaria</taxon>
        <taxon>Anthozoa</taxon>
        <taxon>Octocorallia</taxon>
        <taxon>Malacalcyonacea</taxon>
        <taxon>Plexauridae</taxon>
        <taxon>Paramuricea</taxon>
    </lineage>
</organism>
<sequence>MGTSHSKACNSAGRLVWDWCVSNGIWLSAAHIPGVSNTLADKESRQALGSSDWALDPSCFARAVEKARVTPNIDLFTSRLNYKLKPFVAFKPDPEACAINAFSISWSTYSFYAFPPFSILPKVLQKIQSDKATGLLVIPKWPTQSWWPRVMRMLIQVPIQLPIGRHILTQPSQPSLVHPLYPKLVLLLCQVSGDSLKTVDFHSRLPNWSCNLGEKALASNTTPTLNDGSYTVAKEAGVNYLAELYNTGIGYSALNTARSALSSYVILPD</sequence>
<comment type="caution">
    <text evidence="1">The sequence shown here is derived from an EMBL/GenBank/DDBJ whole genome shotgun (WGS) entry which is preliminary data.</text>
</comment>
<dbReference type="AlphaFoldDB" id="A0A7D9J046"/>